<dbReference type="RefSeq" id="WP_348944647.1">
    <property type="nucleotide sequence ID" value="NZ_CP157355.1"/>
</dbReference>
<organism evidence="1">
    <name type="scientific">Chitinibacter mangrovi</name>
    <dbReference type="NCBI Taxonomy" id="3153927"/>
    <lineage>
        <taxon>Bacteria</taxon>
        <taxon>Pseudomonadati</taxon>
        <taxon>Pseudomonadota</taxon>
        <taxon>Betaproteobacteria</taxon>
        <taxon>Neisseriales</taxon>
        <taxon>Chitinibacteraceae</taxon>
        <taxon>Chitinibacter</taxon>
    </lineage>
</organism>
<reference evidence="1" key="1">
    <citation type="submission" date="2024-05" db="EMBL/GenBank/DDBJ databases">
        <authorList>
            <person name="Yang L."/>
            <person name="Pan L."/>
        </authorList>
    </citation>
    <scope>NUCLEOTIDE SEQUENCE</scope>
    <source>
        <strain evidence="1">FCG-7</strain>
    </source>
</reference>
<protein>
    <recommendedName>
        <fullName evidence="2">DUF1631 family protein</fullName>
    </recommendedName>
</protein>
<sequence>MQEASPRKFKHPMLIEAQQKLVTQQLQRDQDDLAFRIEMALMSGQSRQLTLFLEDSEGLTFFLRHLLKDLRQLHQHAPREAASLQDRLLQGLPDGRHDAFDSQLKISQYPHLSSLAVR</sequence>
<gene>
    <name evidence="1" type="ORF">ABHF33_14700</name>
</gene>
<dbReference type="AlphaFoldDB" id="A0AAU7F6X9"/>
<dbReference type="EMBL" id="CP157355">
    <property type="protein sequence ID" value="XBM00287.1"/>
    <property type="molecule type" value="Genomic_DNA"/>
</dbReference>
<accession>A0AAU7F6X9</accession>
<evidence type="ECO:0008006" key="2">
    <source>
        <dbReference type="Google" id="ProtNLM"/>
    </source>
</evidence>
<evidence type="ECO:0000313" key="1">
    <source>
        <dbReference type="EMBL" id="XBM00287.1"/>
    </source>
</evidence>
<proteinExistence type="predicted"/>
<dbReference type="KEGG" id="cmav:ABHF33_14700"/>
<name>A0AAU7F6X9_9NEIS</name>